<keyword evidence="5" id="KW-0479">Metal-binding</keyword>
<dbReference type="PANTHER" id="PTHR42763:SF2">
    <property type="entry name" value="ADP-GLUCOSE PHOSPHORYLASE"/>
    <property type="match status" value="1"/>
</dbReference>
<feature type="active site" description="Tele-UMP-histidine intermediate" evidence="4">
    <location>
        <position position="147"/>
    </location>
</feature>
<keyword evidence="3" id="KW-0119">Carbohydrate metabolism</keyword>
<feature type="binding site" evidence="5">
    <location>
        <position position="41"/>
    </location>
    <ligand>
        <name>Zn(2+)</name>
        <dbReference type="ChEBI" id="CHEBI:29105"/>
    </ligand>
</feature>
<dbReference type="Gene3D" id="3.30.428.10">
    <property type="entry name" value="HIT-like"/>
    <property type="match status" value="2"/>
</dbReference>
<keyword evidence="5" id="KW-0862">Zinc</keyword>
<evidence type="ECO:0000256" key="1">
    <source>
        <dbReference type="ARBA" id="ARBA00022679"/>
    </source>
</evidence>
<protein>
    <recommendedName>
        <fullName evidence="6">Galactose-1-phosphate uridyl transferase N-terminal domain-containing protein</fullName>
    </recommendedName>
</protein>
<comment type="cofactor">
    <cofactor evidence="5">
        <name>Zn(2+)</name>
        <dbReference type="ChEBI" id="CHEBI:29105"/>
    </cofactor>
    <text evidence="5">Binds 1 zinc ion per subunit.</text>
</comment>
<organism evidence="7 8">
    <name type="scientific">Candidatus Kerfeldbacteria bacterium CG08_land_8_20_14_0_20_43_14</name>
    <dbReference type="NCBI Taxonomy" id="2014246"/>
    <lineage>
        <taxon>Bacteria</taxon>
        <taxon>Candidatus Kerfeldiibacteriota</taxon>
    </lineage>
</organism>
<dbReference type="InterPro" id="IPR053177">
    <property type="entry name" value="ADP-glucose_phosphorylase"/>
</dbReference>
<evidence type="ECO:0000313" key="8">
    <source>
        <dbReference type="Proteomes" id="UP000236845"/>
    </source>
</evidence>
<dbReference type="GO" id="GO:0006012">
    <property type="term" value="P:galactose metabolic process"/>
    <property type="evidence" value="ECO:0007669"/>
    <property type="project" value="InterPro"/>
</dbReference>
<feature type="domain" description="Galactose-1-phosphate uridyl transferase N-terminal" evidence="6">
    <location>
        <begin position="75"/>
        <end position="157"/>
    </location>
</feature>
<gene>
    <name evidence="7" type="ORF">COT26_02800</name>
</gene>
<dbReference type="GO" id="GO:0008270">
    <property type="term" value="F:zinc ion binding"/>
    <property type="evidence" value="ECO:0007669"/>
    <property type="project" value="InterPro"/>
</dbReference>
<evidence type="ECO:0000256" key="4">
    <source>
        <dbReference type="PIRSR" id="PIRSR000808-1"/>
    </source>
</evidence>
<dbReference type="PANTHER" id="PTHR42763">
    <property type="entry name" value="ADP-GLUCOSE PHOSPHORYLASE"/>
    <property type="match status" value="1"/>
</dbReference>
<proteinExistence type="predicted"/>
<dbReference type="AlphaFoldDB" id="A0A2H0YPW7"/>
<comment type="caution">
    <text evidence="7">The sequence shown here is derived from an EMBL/GenBank/DDBJ whole genome shotgun (WGS) entry which is preliminary data.</text>
</comment>
<dbReference type="PIRSF" id="PIRSF000808">
    <property type="entry name" value="GalT"/>
    <property type="match status" value="1"/>
</dbReference>
<reference evidence="8" key="1">
    <citation type="submission" date="2017-09" db="EMBL/GenBank/DDBJ databases">
        <title>Depth-based differentiation of microbial function through sediment-hosted aquifers and enrichment of novel symbionts in the deep terrestrial subsurface.</title>
        <authorList>
            <person name="Probst A.J."/>
            <person name="Ladd B."/>
            <person name="Jarett J.K."/>
            <person name="Geller-Mcgrath D.E."/>
            <person name="Sieber C.M.K."/>
            <person name="Emerson J.B."/>
            <person name="Anantharaman K."/>
            <person name="Thomas B.C."/>
            <person name="Malmstrom R."/>
            <person name="Stieglmeier M."/>
            <person name="Klingl A."/>
            <person name="Woyke T."/>
            <person name="Ryan C.M."/>
            <person name="Banfield J.F."/>
        </authorList>
    </citation>
    <scope>NUCLEOTIDE SEQUENCE [LARGE SCALE GENOMIC DNA]</scope>
</reference>
<evidence type="ECO:0000256" key="2">
    <source>
        <dbReference type="ARBA" id="ARBA00022695"/>
    </source>
</evidence>
<dbReference type="Proteomes" id="UP000236845">
    <property type="component" value="Unassembled WGS sequence"/>
</dbReference>
<dbReference type="EMBL" id="PEXW01000063">
    <property type="protein sequence ID" value="PIS40537.1"/>
    <property type="molecule type" value="Genomic_DNA"/>
</dbReference>
<sequence>MRKPELRIDPIHDRAVIIAPRRGNRPHDVAETTTAVHPKECPFCPQALKKLKVIYGHGHKNQLIQIIKNGFPAVSLDNPKAYGYQEVIIETPNHDVELGELPIEQIENLINVYQRRTKTISQIKNIEYILIFKNHGGKAGASLVHAHSQIFATGFVPPHIVLKLKNAQTYKIESGSCYYCDTIKKEKIGPRKIISNKYVTAFAPYASNYPYEAWILPNRHLDNIMKMTTRERKAFAQALHYILKKLNSIRVSYNYYLHQTLTDEDEHFYLRIAPREQTWGGIEVGSRLVINSVAPEDAAKFYRG</sequence>
<dbReference type="InterPro" id="IPR036265">
    <property type="entry name" value="HIT-like_sf"/>
</dbReference>
<feature type="binding site" evidence="5">
    <location>
        <position position="44"/>
    </location>
    <ligand>
        <name>Zn(2+)</name>
        <dbReference type="ChEBI" id="CHEBI:29105"/>
    </ligand>
</feature>
<dbReference type="Pfam" id="PF01087">
    <property type="entry name" value="GalP_UDP_transf"/>
    <property type="match status" value="1"/>
</dbReference>
<keyword evidence="2" id="KW-0548">Nucleotidyltransferase</keyword>
<dbReference type="GO" id="GO:0008108">
    <property type="term" value="F:UDP-glucose:hexose-1-phosphate uridylyltransferase activity"/>
    <property type="evidence" value="ECO:0007669"/>
    <property type="project" value="InterPro"/>
</dbReference>
<accession>A0A2H0YPW7</accession>
<keyword evidence="1" id="KW-0808">Transferase</keyword>
<evidence type="ECO:0000256" key="3">
    <source>
        <dbReference type="ARBA" id="ARBA00023277"/>
    </source>
</evidence>
<feature type="binding site" evidence="5">
    <location>
        <position position="94"/>
    </location>
    <ligand>
        <name>Zn(2+)</name>
        <dbReference type="ChEBI" id="CHEBI:29105"/>
    </ligand>
</feature>
<dbReference type="InterPro" id="IPR005849">
    <property type="entry name" value="GalP_Utransf_N"/>
</dbReference>
<evidence type="ECO:0000256" key="5">
    <source>
        <dbReference type="PIRSR" id="PIRSR000808-3"/>
    </source>
</evidence>
<dbReference type="SUPFAM" id="SSF54197">
    <property type="entry name" value="HIT-like"/>
    <property type="match status" value="2"/>
</dbReference>
<evidence type="ECO:0000313" key="7">
    <source>
        <dbReference type="EMBL" id="PIS40537.1"/>
    </source>
</evidence>
<evidence type="ECO:0000259" key="6">
    <source>
        <dbReference type="Pfam" id="PF01087"/>
    </source>
</evidence>
<feature type="binding site" evidence="5">
    <location>
        <position position="145"/>
    </location>
    <ligand>
        <name>Zn(2+)</name>
        <dbReference type="ChEBI" id="CHEBI:29105"/>
    </ligand>
</feature>
<name>A0A2H0YPW7_9BACT</name>
<dbReference type="InterPro" id="IPR001937">
    <property type="entry name" value="GalP_UDPtransf1"/>
</dbReference>